<gene>
    <name evidence="1" type="ORF">IPOD504_LOCUS9084</name>
</gene>
<proteinExistence type="predicted"/>
<dbReference type="EMBL" id="OW152834">
    <property type="protein sequence ID" value="CAH2055766.1"/>
    <property type="molecule type" value="Genomic_DNA"/>
</dbReference>
<organism evidence="1 2">
    <name type="scientific">Iphiclides podalirius</name>
    <name type="common">scarce swallowtail</name>
    <dbReference type="NCBI Taxonomy" id="110791"/>
    <lineage>
        <taxon>Eukaryota</taxon>
        <taxon>Metazoa</taxon>
        <taxon>Ecdysozoa</taxon>
        <taxon>Arthropoda</taxon>
        <taxon>Hexapoda</taxon>
        <taxon>Insecta</taxon>
        <taxon>Pterygota</taxon>
        <taxon>Neoptera</taxon>
        <taxon>Endopterygota</taxon>
        <taxon>Lepidoptera</taxon>
        <taxon>Glossata</taxon>
        <taxon>Ditrysia</taxon>
        <taxon>Papilionoidea</taxon>
        <taxon>Papilionidae</taxon>
        <taxon>Papilioninae</taxon>
        <taxon>Iphiclides</taxon>
    </lineage>
</organism>
<protein>
    <submittedName>
        <fullName evidence="1">Uncharacterized protein</fullName>
    </submittedName>
</protein>
<keyword evidence="2" id="KW-1185">Reference proteome</keyword>
<reference evidence="1" key="1">
    <citation type="submission" date="2022-03" db="EMBL/GenBank/DDBJ databases">
        <authorList>
            <person name="Martin H S."/>
        </authorList>
    </citation>
    <scope>NUCLEOTIDE SEQUENCE</scope>
</reference>
<accession>A0ABN8IHC1</accession>
<sequence>MRLRSLKCKRRVTKRLWNVQTARAISLVNSERRRYNSGRVRGSTKLLTGNEVGSGVKTTIVRELTILPADSALLARTCEDASRVITTLYVAQSSRAKFGVG</sequence>
<name>A0ABN8IHC1_9NEOP</name>
<dbReference type="Proteomes" id="UP000837857">
    <property type="component" value="Chromosome 22"/>
</dbReference>
<feature type="non-terminal residue" evidence="1">
    <location>
        <position position="101"/>
    </location>
</feature>
<evidence type="ECO:0000313" key="2">
    <source>
        <dbReference type="Proteomes" id="UP000837857"/>
    </source>
</evidence>
<evidence type="ECO:0000313" key="1">
    <source>
        <dbReference type="EMBL" id="CAH2055766.1"/>
    </source>
</evidence>